<reference evidence="10" key="1">
    <citation type="submission" date="2016-10" db="EMBL/GenBank/DDBJ databases">
        <authorList>
            <person name="Varghese N."/>
            <person name="Submissions S."/>
        </authorList>
    </citation>
    <scope>NUCLEOTIDE SEQUENCE [LARGE SCALE GENOMIC DNA]</scope>
    <source>
        <strain evidence="10">DSM 241</strain>
    </source>
</reference>
<dbReference type="UniPathway" id="UPA00262">
    <property type="reaction ID" value="UER00222"/>
</dbReference>
<name>A0A1H7MPM3_9GAMM</name>
<feature type="domain" description="Sirohaem synthase dimerisation" evidence="8">
    <location>
        <begin position="150"/>
        <end position="185"/>
    </location>
</feature>
<evidence type="ECO:0000313" key="10">
    <source>
        <dbReference type="Proteomes" id="UP000199256"/>
    </source>
</evidence>
<dbReference type="Gene3D" id="3.40.1010.10">
    <property type="entry name" value="Cobalt-precorrin-4 Transmethylase, Domain 1"/>
    <property type="match status" value="1"/>
</dbReference>
<dbReference type="Proteomes" id="UP000199256">
    <property type="component" value="Unassembled WGS sequence"/>
</dbReference>
<dbReference type="STRING" id="1396821.SAMN05444515_1107"/>
<dbReference type="SUPFAM" id="SSF51735">
    <property type="entry name" value="NAD(P)-binding Rossmann-fold domains"/>
    <property type="match status" value="1"/>
</dbReference>
<dbReference type="InterPro" id="IPR036291">
    <property type="entry name" value="NAD(P)-bd_dom_sf"/>
</dbReference>
<dbReference type="EC" id="1.3.1.76" evidence="2"/>
<dbReference type="GO" id="GO:0008168">
    <property type="term" value="F:methyltransferase activity"/>
    <property type="evidence" value="ECO:0007669"/>
    <property type="project" value="UniProtKB-KW"/>
</dbReference>
<accession>A0A1H7MPM3</accession>
<dbReference type="Gene3D" id="3.40.50.720">
    <property type="entry name" value="NAD(P)-binding Rossmann-like Domain"/>
    <property type="match status" value="1"/>
</dbReference>
<dbReference type="AlphaFoldDB" id="A0A1H7MPM3"/>
<dbReference type="InterPro" id="IPR006367">
    <property type="entry name" value="Sirohaem_synthase_N"/>
</dbReference>
<dbReference type="Pfam" id="PF13241">
    <property type="entry name" value="NAD_binding_7"/>
    <property type="match status" value="1"/>
</dbReference>
<evidence type="ECO:0000256" key="1">
    <source>
        <dbReference type="ARBA" id="ARBA00005010"/>
    </source>
</evidence>
<keyword evidence="5" id="KW-0627">Porphyrin biosynthesis</keyword>
<keyword evidence="9" id="KW-0808">Transferase</keyword>
<dbReference type="Pfam" id="PF10414">
    <property type="entry name" value="CysG_dimeriser"/>
    <property type="match status" value="1"/>
</dbReference>
<dbReference type="OrthoDB" id="9815856at2"/>
<proteinExistence type="predicted"/>
<dbReference type="GO" id="GO:0019354">
    <property type="term" value="P:siroheme biosynthetic process"/>
    <property type="evidence" value="ECO:0007669"/>
    <property type="project" value="UniProtKB-UniPathway"/>
</dbReference>
<dbReference type="PANTHER" id="PTHR35330:SF1">
    <property type="entry name" value="SIROHEME BIOSYNTHESIS PROTEIN MET8"/>
    <property type="match status" value="1"/>
</dbReference>
<evidence type="ECO:0000256" key="6">
    <source>
        <dbReference type="ARBA" id="ARBA00047561"/>
    </source>
</evidence>
<keyword evidence="10" id="KW-1185">Reference proteome</keyword>
<dbReference type="SUPFAM" id="SSF75615">
    <property type="entry name" value="Siroheme synthase middle domains-like"/>
    <property type="match status" value="1"/>
</dbReference>
<evidence type="ECO:0000256" key="5">
    <source>
        <dbReference type="ARBA" id="ARBA00023244"/>
    </source>
</evidence>
<dbReference type="InterPro" id="IPR000878">
    <property type="entry name" value="4pyrrol_Mease"/>
</dbReference>
<evidence type="ECO:0000256" key="2">
    <source>
        <dbReference type="ARBA" id="ARBA00012400"/>
    </source>
</evidence>
<gene>
    <name evidence="9" type="ORF">SAMN05444515_1107</name>
</gene>
<dbReference type="GO" id="GO:0032259">
    <property type="term" value="P:methylation"/>
    <property type="evidence" value="ECO:0007669"/>
    <property type="project" value="UniProtKB-KW"/>
</dbReference>
<feature type="domain" description="Tetrapyrrole methylase" evidence="7">
    <location>
        <begin position="218"/>
        <end position="331"/>
    </location>
</feature>
<sequence>MDHFPIFLDLRERPCLVVGGGRVAARKARRLQQAGARVHLLTPHLTPSLAEAVDQGLFEHQAGRFHPEAVEGMTLVIAATDDETVNRAVYDAARQRGVLVNVADRPTLCSFIMPAVVDRSPLLVAIGTGGAAPVLARALRARLEVLLPRNLGALAQLAGGWRDRVAQTLPEPGQRRRFWEALLGGVWQPGMEKQPRDEDFSRLLNTWHKTQKAEGEVAFIPCPGDEPEQLTIQALRLLQHADVILHDPGTPAPVLDYARREAELIPAGHCNDLNGVPHSPMLPIMMRHVRNGARVVRIGRTDPRNPFASERATLGQLGIRAFPVPGVSGPTESITQAMAS</sequence>
<dbReference type="InterPro" id="IPR019478">
    <property type="entry name" value="Sirohaem_synthase_dimer_dom"/>
</dbReference>
<dbReference type="Pfam" id="PF00590">
    <property type="entry name" value="TP_methylase"/>
    <property type="match status" value="1"/>
</dbReference>
<dbReference type="InterPro" id="IPR028161">
    <property type="entry name" value="Met8-like"/>
</dbReference>
<dbReference type="Gene3D" id="1.10.8.210">
    <property type="entry name" value="Sirohaem synthase, dimerisation domain"/>
    <property type="match status" value="1"/>
</dbReference>
<dbReference type="InterPro" id="IPR035996">
    <property type="entry name" value="4pyrrol_Methylase_sf"/>
</dbReference>
<comment type="catalytic activity">
    <reaction evidence="6">
        <text>precorrin-2 + NAD(+) = sirohydrochlorin + NADH + 2 H(+)</text>
        <dbReference type="Rhea" id="RHEA:15613"/>
        <dbReference type="ChEBI" id="CHEBI:15378"/>
        <dbReference type="ChEBI" id="CHEBI:57540"/>
        <dbReference type="ChEBI" id="CHEBI:57945"/>
        <dbReference type="ChEBI" id="CHEBI:58351"/>
        <dbReference type="ChEBI" id="CHEBI:58827"/>
        <dbReference type="EC" id="1.3.1.76"/>
    </reaction>
</comment>
<evidence type="ECO:0000256" key="3">
    <source>
        <dbReference type="ARBA" id="ARBA00023002"/>
    </source>
</evidence>
<dbReference type="Gene3D" id="3.30.160.110">
    <property type="entry name" value="Siroheme synthase, domain 2"/>
    <property type="match status" value="1"/>
</dbReference>
<evidence type="ECO:0000313" key="9">
    <source>
        <dbReference type="EMBL" id="SEL13182.1"/>
    </source>
</evidence>
<dbReference type="InterPro" id="IPR014777">
    <property type="entry name" value="4pyrrole_Mease_sub1"/>
</dbReference>
<comment type="pathway">
    <text evidence="1">Porphyrin-containing compound metabolism; siroheme biosynthesis; sirohydrochlorin from precorrin-2: step 1/1.</text>
</comment>
<keyword evidence="9" id="KW-0489">Methyltransferase</keyword>
<dbReference type="PANTHER" id="PTHR35330">
    <property type="entry name" value="SIROHEME BIOSYNTHESIS PROTEIN MET8"/>
    <property type="match status" value="1"/>
</dbReference>
<dbReference type="EMBL" id="FOAA01000010">
    <property type="protein sequence ID" value="SEL13182.1"/>
    <property type="molecule type" value="Genomic_DNA"/>
</dbReference>
<dbReference type="NCBIfam" id="TIGR01470">
    <property type="entry name" value="cysG_Nterm"/>
    <property type="match status" value="1"/>
</dbReference>
<dbReference type="SUPFAM" id="SSF53790">
    <property type="entry name" value="Tetrapyrrole methylase"/>
    <property type="match status" value="1"/>
</dbReference>
<evidence type="ECO:0000256" key="4">
    <source>
        <dbReference type="ARBA" id="ARBA00023027"/>
    </source>
</evidence>
<keyword evidence="3" id="KW-0560">Oxidoreductase</keyword>
<protein>
    <recommendedName>
        <fullName evidence="2">precorrin-2 dehydrogenase</fullName>
        <ecNumber evidence="2">1.3.1.76</ecNumber>
    </recommendedName>
</protein>
<dbReference type="InterPro" id="IPR037115">
    <property type="entry name" value="Sirohaem_synt_dimer_dom_sf"/>
</dbReference>
<keyword evidence="4" id="KW-0520">NAD</keyword>
<dbReference type="GO" id="GO:0004325">
    <property type="term" value="F:ferrochelatase activity"/>
    <property type="evidence" value="ECO:0007669"/>
    <property type="project" value="InterPro"/>
</dbReference>
<evidence type="ECO:0000259" key="7">
    <source>
        <dbReference type="Pfam" id="PF00590"/>
    </source>
</evidence>
<dbReference type="GO" id="GO:0043115">
    <property type="term" value="F:precorrin-2 dehydrogenase activity"/>
    <property type="evidence" value="ECO:0007669"/>
    <property type="project" value="UniProtKB-EC"/>
</dbReference>
<organism evidence="9 10">
    <name type="scientific">Ectothiorhodospira marina</name>
    <dbReference type="NCBI Taxonomy" id="1396821"/>
    <lineage>
        <taxon>Bacteria</taxon>
        <taxon>Pseudomonadati</taxon>
        <taxon>Pseudomonadota</taxon>
        <taxon>Gammaproteobacteria</taxon>
        <taxon>Chromatiales</taxon>
        <taxon>Ectothiorhodospiraceae</taxon>
        <taxon>Ectothiorhodospira</taxon>
    </lineage>
</organism>
<evidence type="ECO:0000259" key="8">
    <source>
        <dbReference type="Pfam" id="PF10414"/>
    </source>
</evidence>
<dbReference type="RefSeq" id="WP_090253769.1">
    <property type="nucleotide sequence ID" value="NZ_FOAA01000010.1"/>
</dbReference>